<name>D0W5Q9_NEICI</name>
<organism evidence="1 2">
    <name type="scientific">Neisseria cinerea ATCC 14685</name>
    <dbReference type="NCBI Taxonomy" id="546262"/>
    <lineage>
        <taxon>Bacteria</taxon>
        <taxon>Pseudomonadati</taxon>
        <taxon>Pseudomonadota</taxon>
        <taxon>Betaproteobacteria</taxon>
        <taxon>Neisseriales</taxon>
        <taxon>Neisseriaceae</taxon>
        <taxon>Neisseria</taxon>
    </lineage>
</organism>
<reference evidence="1 2" key="1">
    <citation type="submission" date="2009-10" db="EMBL/GenBank/DDBJ databases">
        <authorList>
            <person name="Weinstock G."/>
            <person name="Sodergren E."/>
            <person name="Clifton S."/>
            <person name="Fulton L."/>
            <person name="Fulton B."/>
            <person name="Courtney L."/>
            <person name="Fronick C."/>
            <person name="Harrison M."/>
            <person name="Strong C."/>
            <person name="Farmer C."/>
            <person name="Delahaunty K."/>
            <person name="Markovic C."/>
            <person name="Hall O."/>
            <person name="Minx P."/>
            <person name="Tomlinson C."/>
            <person name="Mitreva M."/>
            <person name="Nelson J."/>
            <person name="Hou S."/>
            <person name="Wollam A."/>
            <person name="Pepin K.H."/>
            <person name="Johnson M."/>
            <person name="Bhonagiri V."/>
            <person name="Nash W.E."/>
            <person name="Warren W."/>
            <person name="Chinwalla A."/>
            <person name="Mardis E.R."/>
            <person name="Wilson R.K."/>
        </authorList>
    </citation>
    <scope>NUCLEOTIDE SEQUENCE [LARGE SCALE GENOMIC DNA]</scope>
    <source>
        <strain evidence="1 2">ATCC 14685</strain>
    </source>
</reference>
<dbReference type="EMBL" id="ACDY02000017">
    <property type="protein sequence ID" value="EEZ70842.1"/>
    <property type="molecule type" value="Genomic_DNA"/>
</dbReference>
<dbReference type="AlphaFoldDB" id="D0W5Q9"/>
<protein>
    <submittedName>
        <fullName evidence="1">Uncharacterized protein</fullName>
    </submittedName>
</protein>
<evidence type="ECO:0000313" key="1">
    <source>
        <dbReference type="EMBL" id="EEZ70842.1"/>
    </source>
</evidence>
<comment type="caution">
    <text evidence="1">The sequence shown here is derived from an EMBL/GenBank/DDBJ whole genome shotgun (WGS) entry which is preliminary data.</text>
</comment>
<evidence type="ECO:0000313" key="2">
    <source>
        <dbReference type="Proteomes" id="UP000003294"/>
    </source>
</evidence>
<dbReference type="Proteomes" id="UP000003294">
    <property type="component" value="Unassembled WGS sequence"/>
</dbReference>
<sequence length="50" mass="5587">MTFLITKAALAVLKSTAVFLSVKLRPDLHQNNLIKISGFEESLPNAFQNR</sequence>
<proteinExistence type="predicted"/>
<dbReference type="STRING" id="546262.NEICINOT_05028"/>
<gene>
    <name evidence="1" type="ORF">NEICINOT_05028</name>
</gene>
<accession>D0W5Q9</accession>